<sequence length="651" mass="69235">MTAANAVTDPADSDPHSSDAARPPSGEHTDGGGNALSEKEKQKADALALKRLMRPVAVPLTIGRLLAVVSGVLAVVPYIALVQIGGTLLAASSAGTHVDGDEIRRWLRILVITFVLRLAIYFVALLVTHLADIRLGHLIQVRLVHRFAKVPLAWFTATNSGRVRKGMQDDIGTVHQLIAHQPVDGTAAVVMPAALMIYAFVIDWRLGLLSIATLPLYIGAMAMSMRGMGEKTVEMDRRLSTVSARMVEFVAGISVVKAFGRVGRAHRNYQESADEFYDFYLDWVRPLVRVSALGTSFLAIPLVLLVNIGVGSVLVHHDQVSTADVLATSLIALLIPYALETWMHSTWSRQLAGAAASRLAALIDTPILTEPDAVQARRPTAHDVTFEAVHYSYGSGPDAVLAVDDVGFTLPQGTVTALIGPSGSGKSTIATLLARFDDPASGTIRIGGVDITEIDDLYSQVGMVLQDPQLLTISIRDNIALGRPDATDGQIREAASAARILDEIEALPNGFDTVYGSDSGLSGGQAQRIAIARAVLVDAPILVLDEATALTDPESEHQIQQALSTLVRGRTVLVIAHRPEVIKGVDQIIVVESGRVVATGTHDELAGHPAYARMWQRAGADARLAGTHRTGSREPGSGTTGPTGTAEGTHR</sequence>
<dbReference type="InterPro" id="IPR039421">
    <property type="entry name" value="Type_1_exporter"/>
</dbReference>
<dbReference type="Pfam" id="PF00005">
    <property type="entry name" value="ABC_tran"/>
    <property type="match status" value="1"/>
</dbReference>
<dbReference type="FunFam" id="3.40.50.300:FF:000221">
    <property type="entry name" value="Multidrug ABC transporter ATP-binding protein"/>
    <property type="match status" value="1"/>
</dbReference>
<evidence type="ECO:0000259" key="13">
    <source>
        <dbReference type="PROSITE" id="PS50893"/>
    </source>
</evidence>
<feature type="transmembrane region" description="Helical" evidence="12">
    <location>
        <begin position="208"/>
        <end position="228"/>
    </location>
</feature>
<comment type="similarity">
    <text evidence="10">Belongs to the ABC transporter superfamily. Siderophore-Fe(3+) uptake transporter (SIUT) (TC 3.A.1.21) family.</text>
</comment>
<feature type="domain" description="ABC transmembrane type-1" evidence="14">
    <location>
        <begin position="65"/>
        <end position="335"/>
    </location>
</feature>
<dbReference type="GO" id="GO:0016887">
    <property type="term" value="F:ATP hydrolysis activity"/>
    <property type="evidence" value="ECO:0007669"/>
    <property type="project" value="InterPro"/>
</dbReference>
<name>A0A7K3LNI8_9ACTN</name>
<protein>
    <submittedName>
        <fullName evidence="15">ABC transporter ATP-binding protein</fullName>
    </submittedName>
</protein>
<proteinExistence type="inferred from homology"/>
<dbReference type="PROSITE" id="PS50929">
    <property type="entry name" value="ABC_TM1F"/>
    <property type="match status" value="1"/>
</dbReference>
<keyword evidence="7 15" id="KW-0067">ATP-binding</keyword>
<dbReference type="Gene3D" id="1.20.1560.10">
    <property type="entry name" value="ABC transporter type 1, transmembrane domain"/>
    <property type="match status" value="1"/>
</dbReference>
<evidence type="ECO:0000256" key="5">
    <source>
        <dbReference type="ARBA" id="ARBA00022692"/>
    </source>
</evidence>
<evidence type="ECO:0000256" key="1">
    <source>
        <dbReference type="ARBA" id="ARBA00004429"/>
    </source>
</evidence>
<comment type="subcellular location">
    <subcellularLocation>
        <location evidence="1">Cell inner membrane</location>
        <topology evidence="1">Multi-pass membrane protein</topology>
    </subcellularLocation>
</comment>
<evidence type="ECO:0000256" key="10">
    <source>
        <dbReference type="ARBA" id="ARBA00023455"/>
    </source>
</evidence>
<evidence type="ECO:0000259" key="14">
    <source>
        <dbReference type="PROSITE" id="PS50929"/>
    </source>
</evidence>
<evidence type="ECO:0000256" key="8">
    <source>
        <dbReference type="ARBA" id="ARBA00022989"/>
    </source>
</evidence>
<feature type="compositionally biased region" description="Low complexity" evidence="11">
    <location>
        <begin position="633"/>
        <end position="651"/>
    </location>
</feature>
<dbReference type="PROSITE" id="PS00211">
    <property type="entry name" value="ABC_TRANSPORTER_1"/>
    <property type="match status" value="1"/>
</dbReference>
<dbReference type="GO" id="GO:0015421">
    <property type="term" value="F:ABC-type oligopeptide transporter activity"/>
    <property type="evidence" value="ECO:0007669"/>
    <property type="project" value="TreeGrafter"/>
</dbReference>
<dbReference type="RefSeq" id="WP_083533939.1">
    <property type="nucleotide sequence ID" value="NZ_JAADZU010000024.1"/>
</dbReference>
<organism evidence="15 16">
    <name type="scientific">Gordonia desulfuricans</name>
    <dbReference type="NCBI Taxonomy" id="89051"/>
    <lineage>
        <taxon>Bacteria</taxon>
        <taxon>Bacillati</taxon>
        <taxon>Actinomycetota</taxon>
        <taxon>Actinomycetes</taxon>
        <taxon>Mycobacteriales</taxon>
        <taxon>Gordoniaceae</taxon>
        <taxon>Gordonia</taxon>
    </lineage>
</organism>
<feature type="transmembrane region" description="Helical" evidence="12">
    <location>
        <begin position="185"/>
        <end position="202"/>
    </location>
</feature>
<keyword evidence="6" id="KW-0547">Nucleotide-binding</keyword>
<evidence type="ECO:0000256" key="4">
    <source>
        <dbReference type="ARBA" id="ARBA00022519"/>
    </source>
</evidence>
<gene>
    <name evidence="15" type="ORF">GYA93_09470</name>
</gene>
<evidence type="ECO:0000313" key="15">
    <source>
        <dbReference type="EMBL" id="NDK89805.1"/>
    </source>
</evidence>
<accession>A0A7K3LNI8</accession>
<keyword evidence="9 12" id="KW-0472">Membrane</keyword>
<dbReference type="SMART" id="SM00382">
    <property type="entry name" value="AAA"/>
    <property type="match status" value="1"/>
</dbReference>
<keyword evidence="8 12" id="KW-1133">Transmembrane helix</keyword>
<dbReference type="AlphaFoldDB" id="A0A7K3LNI8"/>
<keyword evidence="16" id="KW-1185">Reference proteome</keyword>
<dbReference type="CDD" id="cd07346">
    <property type="entry name" value="ABC_6TM_exporters"/>
    <property type="match status" value="1"/>
</dbReference>
<dbReference type="InterPro" id="IPR011527">
    <property type="entry name" value="ABC1_TM_dom"/>
</dbReference>
<evidence type="ECO:0000256" key="11">
    <source>
        <dbReference type="SAM" id="MobiDB-lite"/>
    </source>
</evidence>
<dbReference type="Gene3D" id="3.40.50.300">
    <property type="entry name" value="P-loop containing nucleotide triphosphate hydrolases"/>
    <property type="match status" value="1"/>
</dbReference>
<reference evidence="15 16" key="1">
    <citation type="submission" date="2020-01" db="EMBL/GenBank/DDBJ databases">
        <title>Investigation of new actinobacteria for the biodesulphurisation of diesel fuel.</title>
        <authorList>
            <person name="Athi Narayanan S.M."/>
        </authorList>
    </citation>
    <scope>NUCLEOTIDE SEQUENCE [LARGE SCALE GENOMIC DNA]</scope>
    <source>
        <strain evidence="15 16">213E</strain>
    </source>
</reference>
<evidence type="ECO:0000256" key="3">
    <source>
        <dbReference type="ARBA" id="ARBA00022475"/>
    </source>
</evidence>
<dbReference type="SUPFAM" id="SSF52540">
    <property type="entry name" value="P-loop containing nucleoside triphosphate hydrolases"/>
    <property type="match status" value="1"/>
</dbReference>
<dbReference type="Pfam" id="PF00664">
    <property type="entry name" value="ABC_membrane"/>
    <property type="match status" value="1"/>
</dbReference>
<dbReference type="PROSITE" id="PS50893">
    <property type="entry name" value="ABC_TRANSPORTER_2"/>
    <property type="match status" value="1"/>
</dbReference>
<evidence type="ECO:0000256" key="12">
    <source>
        <dbReference type="SAM" id="Phobius"/>
    </source>
</evidence>
<dbReference type="GO" id="GO:0005524">
    <property type="term" value="F:ATP binding"/>
    <property type="evidence" value="ECO:0007669"/>
    <property type="project" value="UniProtKB-KW"/>
</dbReference>
<feature type="transmembrane region" description="Helical" evidence="12">
    <location>
        <begin position="61"/>
        <end position="86"/>
    </location>
</feature>
<feature type="transmembrane region" description="Helical" evidence="12">
    <location>
        <begin position="290"/>
        <end position="314"/>
    </location>
</feature>
<keyword evidence="3" id="KW-1003">Cell membrane</keyword>
<feature type="region of interest" description="Disordered" evidence="11">
    <location>
        <begin position="1"/>
        <end position="37"/>
    </location>
</feature>
<feature type="transmembrane region" description="Helical" evidence="12">
    <location>
        <begin position="320"/>
        <end position="339"/>
    </location>
</feature>
<dbReference type="InterPro" id="IPR027417">
    <property type="entry name" value="P-loop_NTPase"/>
</dbReference>
<dbReference type="GO" id="GO:0005886">
    <property type="term" value="C:plasma membrane"/>
    <property type="evidence" value="ECO:0007669"/>
    <property type="project" value="UniProtKB-SubCell"/>
</dbReference>
<dbReference type="InterPro" id="IPR003439">
    <property type="entry name" value="ABC_transporter-like_ATP-bd"/>
</dbReference>
<evidence type="ECO:0000256" key="2">
    <source>
        <dbReference type="ARBA" id="ARBA00022448"/>
    </source>
</evidence>
<feature type="region of interest" description="Disordered" evidence="11">
    <location>
        <begin position="622"/>
        <end position="651"/>
    </location>
</feature>
<evidence type="ECO:0000256" key="6">
    <source>
        <dbReference type="ARBA" id="ARBA00022741"/>
    </source>
</evidence>
<dbReference type="EMBL" id="JAADZU010000024">
    <property type="protein sequence ID" value="NDK89805.1"/>
    <property type="molecule type" value="Genomic_DNA"/>
</dbReference>
<dbReference type="PANTHER" id="PTHR43394">
    <property type="entry name" value="ATP-DEPENDENT PERMEASE MDL1, MITOCHONDRIAL"/>
    <property type="match status" value="1"/>
</dbReference>
<evidence type="ECO:0000313" key="16">
    <source>
        <dbReference type="Proteomes" id="UP000466307"/>
    </source>
</evidence>
<evidence type="ECO:0000256" key="7">
    <source>
        <dbReference type="ARBA" id="ARBA00022840"/>
    </source>
</evidence>
<keyword evidence="5 12" id="KW-0812">Transmembrane</keyword>
<feature type="compositionally biased region" description="Basic and acidic residues" evidence="11">
    <location>
        <begin position="13"/>
        <end position="30"/>
    </location>
</feature>
<dbReference type="InterPro" id="IPR017871">
    <property type="entry name" value="ABC_transporter-like_CS"/>
</dbReference>
<keyword evidence="4" id="KW-0997">Cell inner membrane</keyword>
<feature type="transmembrane region" description="Helical" evidence="12">
    <location>
        <begin position="106"/>
        <end position="127"/>
    </location>
</feature>
<evidence type="ECO:0000256" key="9">
    <source>
        <dbReference type="ARBA" id="ARBA00023136"/>
    </source>
</evidence>
<dbReference type="InterPro" id="IPR036640">
    <property type="entry name" value="ABC1_TM_sf"/>
</dbReference>
<dbReference type="PANTHER" id="PTHR43394:SF1">
    <property type="entry name" value="ATP-BINDING CASSETTE SUB-FAMILY B MEMBER 10, MITOCHONDRIAL"/>
    <property type="match status" value="1"/>
</dbReference>
<feature type="domain" description="ABC transporter" evidence="13">
    <location>
        <begin position="384"/>
        <end position="618"/>
    </location>
</feature>
<dbReference type="Proteomes" id="UP000466307">
    <property type="component" value="Unassembled WGS sequence"/>
</dbReference>
<keyword evidence="2" id="KW-0813">Transport</keyword>
<comment type="caution">
    <text evidence="15">The sequence shown here is derived from an EMBL/GenBank/DDBJ whole genome shotgun (WGS) entry which is preliminary data.</text>
</comment>
<dbReference type="SUPFAM" id="SSF90123">
    <property type="entry name" value="ABC transporter transmembrane region"/>
    <property type="match status" value="1"/>
</dbReference>
<dbReference type="InterPro" id="IPR003593">
    <property type="entry name" value="AAA+_ATPase"/>
</dbReference>